<dbReference type="SUPFAM" id="SSF53448">
    <property type="entry name" value="Nucleotide-diphospho-sugar transferases"/>
    <property type="match status" value="1"/>
</dbReference>
<reference evidence="2 3" key="1">
    <citation type="journal article" date="2016" name="Nat. Commun.">
        <title>Thousands of microbial genomes shed light on interconnected biogeochemical processes in an aquifer system.</title>
        <authorList>
            <person name="Anantharaman K."/>
            <person name="Brown C.T."/>
            <person name="Hug L.A."/>
            <person name="Sharon I."/>
            <person name="Castelle C.J."/>
            <person name="Probst A.J."/>
            <person name="Thomas B.C."/>
            <person name="Singh A."/>
            <person name="Wilkins M.J."/>
            <person name="Karaoz U."/>
            <person name="Brodie E.L."/>
            <person name="Williams K.H."/>
            <person name="Hubbard S.S."/>
            <person name="Banfield J.F."/>
        </authorList>
    </citation>
    <scope>NUCLEOTIDE SEQUENCE [LARGE SCALE GENOMIC DNA]</scope>
</reference>
<comment type="caution">
    <text evidence="2">The sequence shown here is derived from an EMBL/GenBank/DDBJ whole genome shotgun (WGS) entry which is preliminary data.</text>
</comment>
<dbReference type="AlphaFoldDB" id="A0A1G2MAV6"/>
<dbReference type="PANTHER" id="PTHR42866:SF1">
    <property type="entry name" value="SPORE COAT POLYSACCHARIDE BIOSYNTHESIS PROTEIN SPSF"/>
    <property type="match status" value="1"/>
</dbReference>
<dbReference type="GO" id="GO:0005829">
    <property type="term" value="C:cytosol"/>
    <property type="evidence" value="ECO:0007669"/>
    <property type="project" value="TreeGrafter"/>
</dbReference>
<dbReference type="InterPro" id="IPR002376">
    <property type="entry name" value="Formyl_transf_N"/>
</dbReference>
<dbReference type="Pfam" id="PF02348">
    <property type="entry name" value="CTP_transf_3"/>
    <property type="match status" value="1"/>
</dbReference>
<organism evidence="2 3">
    <name type="scientific">Candidatus Taylorbacteria bacterium RIFCSPHIGHO2_02_49_25</name>
    <dbReference type="NCBI Taxonomy" id="1802305"/>
    <lineage>
        <taxon>Bacteria</taxon>
        <taxon>Candidatus Tayloriibacteriota</taxon>
    </lineage>
</organism>
<dbReference type="EMBL" id="MHRJ01000055">
    <property type="protein sequence ID" value="OHA20953.1"/>
    <property type="molecule type" value="Genomic_DNA"/>
</dbReference>
<accession>A0A1G2MAV6</accession>
<evidence type="ECO:0000313" key="2">
    <source>
        <dbReference type="EMBL" id="OHA20953.1"/>
    </source>
</evidence>
<proteinExistence type="predicted"/>
<dbReference type="InterPro" id="IPR029044">
    <property type="entry name" value="Nucleotide-diphossugar_trans"/>
</dbReference>
<name>A0A1G2MAV6_9BACT</name>
<dbReference type="Proteomes" id="UP000176493">
    <property type="component" value="Unassembled WGS sequence"/>
</dbReference>
<sequence length="455" mass="51961">MIVAIIQARMGSLRLPGKVLKKVLGKTLLEHLILRVKRARGLDKIIVATTTSKKDAPIATLATRCGVGCFRGSENDVLDRYYQSAKKARAKTVVRLTGDCPLMDPKVIDQCVDFFVKNDCDYISNVEPPTFPDGMDVEVFSFAALETTWREAALPSEREHVTPYMRHSGKFRTKNLRNSINLSSVRLTVDEKRDVILIKKLMNFFMKQRNLDFGLKEITALWKKTPGFFLDNQNIKRNEGYLKSLMEDTNTASSSMHVLLLGSDNPECEKLLRLLQSSGEKVHFTRDKQTPEKVHAFAPDIIISYNHAFILKPDILTIPRLGTINLHISYLPWNRGADPNLWSHLEQTPSGVSIHYIDEGVDTGDIIGQREVKFSKSDTLKTSYAILHEEIRHLFEKLWPRIKTGTAPRVKQIGTGTVHWMKDKERFAGLWREKGYDTPIRELSARSIRHKERHL</sequence>
<gene>
    <name evidence="2" type="ORF">A2W52_00960</name>
</gene>
<dbReference type="InterPro" id="IPR036477">
    <property type="entry name" value="Formyl_transf_N_sf"/>
</dbReference>
<dbReference type="Gene3D" id="3.90.550.10">
    <property type="entry name" value="Spore Coat Polysaccharide Biosynthesis Protein SpsA, Chain A"/>
    <property type="match status" value="1"/>
</dbReference>
<dbReference type="InterPro" id="IPR003329">
    <property type="entry name" value="Cytidylyl_trans"/>
</dbReference>
<dbReference type="Gene3D" id="3.40.50.12230">
    <property type="match status" value="1"/>
</dbReference>
<evidence type="ECO:0000313" key="3">
    <source>
        <dbReference type="Proteomes" id="UP000176493"/>
    </source>
</evidence>
<feature type="domain" description="Formyl transferase N-terminal" evidence="1">
    <location>
        <begin position="285"/>
        <end position="390"/>
    </location>
</feature>
<protein>
    <recommendedName>
        <fullName evidence="1">Formyl transferase N-terminal domain-containing protein</fullName>
    </recommendedName>
</protein>
<dbReference type="Pfam" id="PF00551">
    <property type="entry name" value="Formyl_trans_N"/>
    <property type="match status" value="1"/>
</dbReference>
<dbReference type="SUPFAM" id="SSF53328">
    <property type="entry name" value="Formyltransferase"/>
    <property type="match status" value="1"/>
</dbReference>
<dbReference type="CDD" id="cd02518">
    <property type="entry name" value="GT2_SpsF"/>
    <property type="match status" value="1"/>
</dbReference>
<evidence type="ECO:0000259" key="1">
    <source>
        <dbReference type="Pfam" id="PF00551"/>
    </source>
</evidence>
<dbReference type="PANTHER" id="PTHR42866">
    <property type="entry name" value="3-DEOXY-MANNO-OCTULOSONATE CYTIDYLYLTRANSFERASE"/>
    <property type="match status" value="1"/>
</dbReference>